<dbReference type="AlphaFoldDB" id="A0A926E0V3"/>
<dbReference type="Proteomes" id="UP000653127">
    <property type="component" value="Unassembled WGS sequence"/>
</dbReference>
<dbReference type="InterPro" id="IPR027417">
    <property type="entry name" value="P-loop_NTPase"/>
</dbReference>
<dbReference type="Gene3D" id="3.40.50.300">
    <property type="entry name" value="P-loop containing nucleotide triphosphate hydrolases"/>
    <property type="match status" value="1"/>
</dbReference>
<dbReference type="Pfam" id="PF24389">
    <property type="entry name" value="ORC-CDC6-like"/>
    <property type="match status" value="1"/>
</dbReference>
<evidence type="ECO:0008006" key="3">
    <source>
        <dbReference type="Google" id="ProtNLM"/>
    </source>
</evidence>
<keyword evidence="2" id="KW-1185">Reference proteome</keyword>
<dbReference type="RefSeq" id="WP_249283749.1">
    <property type="nucleotide sequence ID" value="NZ_JACRST010000034.1"/>
</dbReference>
<evidence type="ECO:0000313" key="2">
    <source>
        <dbReference type="Proteomes" id="UP000653127"/>
    </source>
</evidence>
<dbReference type="EMBL" id="JACRST010000034">
    <property type="protein sequence ID" value="MBC8547721.1"/>
    <property type="molecule type" value="Genomic_DNA"/>
</dbReference>
<reference evidence="1" key="1">
    <citation type="submission" date="2020-08" db="EMBL/GenBank/DDBJ databases">
        <title>Genome public.</title>
        <authorList>
            <person name="Liu C."/>
            <person name="Sun Q."/>
        </authorList>
    </citation>
    <scope>NUCLEOTIDE SEQUENCE</scope>
    <source>
        <strain evidence="1">NSJ-31</strain>
    </source>
</reference>
<protein>
    <recommendedName>
        <fullName evidence="3">Orc1-like AAA ATPase domain-containing protein</fullName>
    </recommendedName>
</protein>
<name>A0A926E0V3_9FIRM</name>
<evidence type="ECO:0000313" key="1">
    <source>
        <dbReference type="EMBL" id="MBC8547721.1"/>
    </source>
</evidence>
<sequence length="532" mass="60081">MSELIFRTEELTNNQIAELYVASEYEQSIIDKLKAPSPVLLIGSRGVGKSFLFKMSEIQMLQEFSEKKVLPVFLTFRKASLLKTSNPEQFQNWMLSRICSEVLRALKKTGKLSPISSGLSLLAGEESIESSKIDDIAKAFEESWKSPGELIDVTKIPTLDDFLNTVEDLCGELDISRIVLFIDEAAHVFLPQQQREFFTLFRDLRSPYIKCNAAVYPGVTVYGETFEPVHDAVKVSLVRNVNDPNYVSIMKQMVLKQIHDSSLATNLSRHGENFTLLAYASSGNPRYLLTSVSMAEKMDSKSVNQVFRDYYREKLWAEHTKLSDRYPGYRDFIAWGRDFLETTVLPELKKKNDDFIENGNGKGTTAYFWIHNNAPHEVKEALRILEYSGLIYEDASGIRATRSEIGTRYMINLGCLLASEATPSATGMKIINASDIRRMSEYGANYPVYQGVQGKIVGSETDALKEQLDKSIDLLELTDWQKRKMHEISINTIGDLISAPEEKLKQARYVADVRARTIKNAGIAAVCEYLLG</sequence>
<proteinExistence type="predicted"/>
<organism evidence="1 2">
    <name type="scientific">Ligaoa zhengdingensis</name>
    <dbReference type="NCBI Taxonomy" id="2763658"/>
    <lineage>
        <taxon>Bacteria</taxon>
        <taxon>Bacillati</taxon>
        <taxon>Bacillota</taxon>
        <taxon>Clostridia</taxon>
        <taxon>Eubacteriales</taxon>
        <taxon>Oscillospiraceae</taxon>
        <taxon>Ligaoa</taxon>
    </lineage>
</organism>
<dbReference type="SUPFAM" id="SSF52540">
    <property type="entry name" value="P-loop containing nucleoside triphosphate hydrolases"/>
    <property type="match status" value="1"/>
</dbReference>
<accession>A0A926E0V3</accession>
<dbReference type="InterPro" id="IPR056955">
    <property type="entry name" value="ORC-CDC6-like"/>
</dbReference>
<gene>
    <name evidence="1" type="ORF">H8711_12415</name>
</gene>
<comment type="caution">
    <text evidence="1">The sequence shown here is derived from an EMBL/GenBank/DDBJ whole genome shotgun (WGS) entry which is preliminary data.</text>
</comment>